<reference evidence="2" key="2">
    <citation type="journal article" date="2023" name="Int. J. Mol. Sci.">
        <title>De Novo Assembly and Annotation of 11 Diverse Shrub Willow (Salix) Genomes Reveals Novel Gene Organization in Sex-Linked Regions.</title>
        <authorList>
            <person name="Hyden B."/>
            <person name="Feng K."/>
            <person name="Yates T.B."/>
            <person name="Jawdy S."/>
            <person name="Cereghino C."/>
            <person name="Smart L.B."/>
            <person name="Muchero W."/>
        </authorList>
    </citation>
    <scope>NUCLEOTIDE SEQUENCE</scope>
    <source>
        <tissue evidence="2">Shoot tip</tissue>
    </source>
</reference>
<reference evidence="2" key="1">
    <citation type="submission" date="2022-10" db="EMBL/GenBank/DDBJ databases">
        <authorList>
            <person name="Hyden B.L."/>
            <person name="Feng K."/>
            <person name="Yates T."/>
            <person name="Jawdy S."/>
            <person name="Smart L.B."/>
            <person name="Muchero W."/>
        </authorList>
    </citation>
    <scope>NUCLEOTIDE SEQUENCE</scope>
    <source>
        <tissue evidence="2">Shoot tip</tissue>
    </source>
</reference>
<evidence type="ECO:0000256" key="1">
    <source>
        <dbReference type="SAM" id="Phobius"/>
    </source>
</evidence>
<comment type="caution">
    <text evidence="2">The sequence shown here is derived from an EMBL/GenBank/DDBJ whole genome shotgun (WGS) entry which is preliminary data.</text>
</comment>
<dbReference type="EMBL" id="JAPFFJ010000641">
    <property type="protein sequence ID" value="KAJ6392558.1"/>
    <property type="molecule type" value="Genomic_DNA"/>
</dbReference>
<feature type="transmembrane region" description="Helical" evidence="1">
    <location>
        <begin position="24"/>
        <end position="41"/>
    </location>
</feature>
<keyword evidence="1" id="KW-0472">Membrane</keyword>
<evidence type="ECO:0000313" key="2">
    <source>
        <dbReference type="EMBL" id="KAJ6392558.1"/>
    </source>
</evidence>
<accession>A0AAD6NMX1</accession>
<sequence length="65" mass="7332">MYLWGLLLLLNVEVQRCFLSLLIVVYWLCTAAVSVLVGFRAPTAFKVSFFWDSCLVVCSISSLIL</sequence>
<gene>
    <name evidence="2" type="ORF">OIU84_026832</name>
</gene>
<organism evidence="2 3">
    <name type="scientific">Salix udensis</name>
    <dbReference type="NCBI Taxonomy" id="889485"/>
    <lineage>
        <taxon>Eukaryota</taxon>
        <taxon>Viridiplantae</taxon>
        <taxon>Streptophyta</taxon>
        <taxon>Embryophyta</taxon>
        <taxon>Tracheophyta</taxon>
        <taxon>Spermatophyta</taxon>
        <taxon>Magnoliopsida</taxon>
        <taxon>eudicotyledons</taxon>
        <taxon>Gunneridae</taxon>
        <taxon>Pentapetalae</taxon>
        <taxon>rosids</taxon>
        <taxon>fabids</taxon>
        <taxon>Malpighiales</taxon>
        <taxon>Salicaceae</taxon>
        <taxon>Saliceae</taxon>
        <taxon>Salix</taxon>
    </lineage>
</organism>
<keyword evidence="1" id="KW-1133">Transmembrane helix</keyword>
<keyword evidence="1" id="KW-0812">Transmembrane</keyword>
<dbReference type="Proteomes" id="UP001162972">
    <property type="component" value="Unassembled WGS sequence"/>
</dbReference>
<dbReference type="AlphaFoldDB" id="A0AAD6NMX1"/>
<keyword evidence="3" id="KW-1185">Reference proteome</keyword>
<protein>
    <submittedName>
        <fullName evidence="2">Uncharacterized protein</fullName>
    </submittedName>
</protein>
<evidence type="ECO:0000313" key="3">
    <source>
        <dbReference type="Proteomes" id="UP001162972"/>
    </source>
</evidence>
<proteinExistence type="predicted"/>
<feature type="non-terminal residue" evidence="2">
    <location>
        <position position="65"/>
    </location>
</feature>
<name>A0AAD6NMX1_9ROSI</name>